<feature type="region of interest" description="Disordered" evidence="2">
    <location>
        <begin position="1"/>
        <end position="36"/>
    </location>
</feature>
<evidence type="ECO:0000313" key="4">
    <source>
        <dbReference type="EMBL" id="TWF58506.1"/>
    </source>
</evidence>
<organism evidence="4 5">
    <name type="scientific">Neorhizobium alkalisoli</name>
    <dbReference type="NCBI Taxonomy" id="528178"/>
    <lineage>
        <taxon>Bacteria</taxon>
        <taxon>Pseudomonadati</taxon>
        <taxon>Pseudomonadota</taxon>
        <taxon>Alphaproteobacteria</taxon>
        <taxon>Hyphomicrobiales</taxon>
        <taxon>Rhizobiaceae</taxon>
        <taxon>Rhizobium/Agrobacterium group</taxon>
        <taxon>Neorhizobium</taxon>
    </lineage>
</organism>
<dbReference type="PANTHER" id="PTHR30466">
    <property type="entry name" value="FLAVIN REDUCTASE"/>
    <property type="match status" value="1"/>
</dbReference>
<keyword evidence="5" id="KW-1185">Reference proteome</keyword>
<dbReference type="Gene3D" id="2.30.110.10">
    <property type="entry name" value="Electron Transport, Fmn-binding Protein, Chain A"/>
    <property type="match status" value="1"/>
</dbReference>
<dbReference type="SUPFAM" id="SSF50475">
    <property type="entry name" value="FMN-binding split barrel"/>
    <property type="match status" value="1"/>
</dbReference>
<proteinExistence type="predicted"/>
<dbReference type="GO" id="GO:0042602">
    <property type="term" value="F:riboflavin reductase (NADPH) activity"/>
    <property type="evidence" value="ECO:0007669"/>
    <property type="project" value="TreeGrafter"/>
</dbReference>
<dbReference type="AlphaFoldDB" id="A0A561R7D8"/>
<reference evidence="4 5" key="1">
    <citation type="submission" date="2019-06" db="EMBL/GenBank/DDBJ databases">
        <title>Sorghum-associated microbial communities from plants grown in Nebraska, USA.</title>
        <authorList>
            <person name="Schachtman D."/>
        </authorList>
    </citation>
    <scope>NUCLEOTIDE SEQUENCE [LARGE SCALE GENOMIC DNA]</scope>
    <source>
        <strain evidence="4 5">1225</strain>
    </source>
</reference>
<evidence type="ECO:0000259" key="3">
    <source>
        <dbReference type="SMART" id="SM00903"/>
    </source>
</evidence>
<dbReference type="GO" id="GO:0010181">
    <property type="term" value="F:FMN binding"/>
    <property type="evidence" value="ECO:0007669"/>
    <property type="project" value="InterPro"/>
</dbReference>
<feature type="domain" description="Flavin reductase like" evidence="3">
    <location>
        <begin position="52"/>
        <end position="198"/>
    </location>
</feature>
<evidence type="ECO:0000256" key="2">
    <source>
        <dbReference type="SAM" id="MobiDB-lite"/>
    </source>
</evidence>
<dbReference type="PANTHER" id="PTHR30466:SF1">
    <property type="entry name" value="FMN REDUCTASE (NADH) RUTF"/>
    <property type="match status" value="1"/>
</dbReference>
<accession>A0A561R7D8</accession>
<dbReference type="InterPro" id="IPR050268">
    <property type="entry name" value="NADH-dep_flavin_reductase"/>
</dbReference>
<dbReference type="GO" id="GO:0006208">
    <property type="term" value="P:pyrimidine nucleobase catabolic process"/>
    <property type="evidence" value="ECO:0007669"/>
    <property type="project" value="TreeGrafter"/>
</dbReference>
<keyword evidence="1" id="KW-0560">Oxidoreductase</keyword>
<dbReference type="Proteomes" id="UP000320653">
    <property type="component" value="Unassembled WGS sequence"/>
</dbReference>
<dbReference type="SMART" id="SM00903">
    <property type="entry name" value="Flavin_Reduct"/>
    <property type="match status" value="1"/>
</dbReference>
<sequence length="200" mass="21431">MSDRSFASGNTVARNNESGNDGNGNDWTGDRMTSDPINDEVEATRLAFREGMARLAAAVNIVTTDGPGGLAGFTASAVCSVTDRPPTLLVCLNRSSSVAGMFEKNRVLCVNTLASGHEAMSKLFGGSTPQQERFASGEWVTGVTGAPRLNGAIVSFDCEVENAVESGTHHVLFCRVVGVAHGPEEDEALLYFRRRYHYIR</sequence>
<protein>
    <submittedName>
        <fullName evidence="4">Flavin reductase</fullName>
    </submittedName>
</protein>
<dbReference type="Pfam" id="PF01613">
    <property type="entry name" value="Flavin_Reduct"/>
    <property type="match status" value="1"/>
</dbReference>
<dbReference type="InterPro" id="IPR012349">
    <property type="entry name" value="Split_barrel_FMN-bd"/>
</dbReference>
<evidence type="ECO:0000256" key="1">
    <source>
        <dbReference type="ARBA" id="ARBA00023002"/>
    </source>
</evidence>
<feature type="compositionally biased region" description="Polar residues" evidence="2">
    <location>
        <begin position="1"/>
        <end position="18"/>
    </location>
</feature>
<dbReference type="EMBL" id="VIWP01000001">
    <property type="protein sequence ID" value="TWF58506.1"/>
    <property type="molecule type" value="Genomic_DNA"/>
</dbReference>
<name>A0A561R7D8_9HYPH</name>
<gene>
    <name evidence="4" type="ORF">FHW37_101310</name>
</gene>
<dbReference type="InterPro" id="IPR002563">
    <property type="entry name" value="Flavin_Rdtase-like_dom"/>
</dbReference>
<evidence type="ECO:0000313" key="5">
    <source>
        <dbReference type="Proteomes" id="UP000320653"/>
    </source>
</evidence>
<comment type="caution">
    <text evidence="4">The sequence shown here is derived from an EMBL/GenBank/DDBJ whole genome shotgun (WGS) entry which is preliminary data.</text>
</comment>